<dbReference type="InterPro" id="IPR039537">
    <property type="entry name" value="Retrotran_Ty1/copia-like"/>
</dbReference>
<dbReference type="Gene3D" id="3.30.420.10">
    <property type="entry name" value="Ribonuclease H-like superfamily/Ribonuclease H"/>
    <property type="match status" value="1"/>
</dbReference>
<reference evidence="4" key="2">
    <citation type="submission" date="2019-10" db="EMBL/GenBank/DDBJ databases">
        <title>A de novo genome assembly of a pear dwarfing rootstock.</title>
        <authorList>
            <person name="Wang F."/>
            <person name="Wang J."/>
            <person name="Li S."/>
            <person name="Zhang Y."/>
            <person name="Fang M."/>
            <person name="Ma L."/>
            <person name="Zhao Y."/>
            <person name="Jiang S."/>
        </authorList>
    </citation>
    <scope>NUCLEOTIDE SEQUENCE [LARGE SCALE GENOMIC DNA]</scope>
</reference>
<dbReference type="SUPFAM" id="SSF53098">
    <property type="entry name" value="Ribonuclease H-like"/>
    <property type="match status" value="1"/>
</dbReference>
<evidence type="ECO:0000256" key="1">
    <source>
        <dbReference type="SAM" id="MobiDB-lite"/>
    </source>
</evidence>
<dbReference type="InterPro" id="IPR036397">
    <property type="entry name" value="RNaseH_sf"/>
</dbReference>
<protein>
    <recommendedName>
        <fullName evidence="2">Retroviral polymerase SH3-like domain-containing protein</fullName>
    </recommendedName>
</protein>
<gene>
    <name evidence="3" type="ORF">D8674_016318</name>
</gene>
<dbReference type="Proteomes" id="UP000327157">
    <property type="component" value="Chromosome 16"/>
</dbReference>
<dbReference type="GO" id="GO:0003676">
    <property type="term" value="F:nucleic acid binding"/>
    <property type="evidence" value="ECO:0007669"/>
    <property type="project" value="InterPro"/>
</dbReference>
<dbReference type="PANTHER" id="PTHR42648:SF28">
    <property type="entry name" value="TRANSPOSON-ENCODED PROTEIN WITH RIBONUCLEASE H-LIKE AND RETROVIRUS ZINC FINGER-LIKE DOMAINS"/>
    <property type="match status" value="1"/>
</dbReference>
<dbReference type="InterPro" id="IPR012337">
    <property type="entry name" value="RNaseH-like_sf"/>
</dbReference>
<feature type="region of interest" description="Disordered" evidence="1">
    <location>
        <begin position="198"/>
        <end position="217"/>
    </location>
</feature>
<evidence type="ECO:0000313" key="3">
    <source>
        <dbReference type="EMBL" id="KAB2624658.1"/>
    </source>
</evidence>
<evidence type="ECO:0000259" key="2">
    <source>
        <dbReference type="Pfam" id="PF25597"/>
    </source>
</evidence>
<reference evidence="3 4" key="3">
    <citation type="submission" date="2019-11" db="EMBL/GenBank/DDBJ databases">
        <title>A de novo genome assembly of a pear dwarfing rootstock.</title>
        <authorList>
            <person name="Wang F."/>
            <person name="Wang J."/>
            <person name="Li S."/>
            <person name="Zhang Y."/>
            <person name="Fang M."/>
            <person name="Ma L."/>
            <person name="Zhao Y."/>
            <person name="Jiang S."/>
        </authorList>
    </citation>
    <scope>NUCLEOTIDE SEQUENCE [LARGE SCALE GENOMIC DNA]</scope>
    <source>
        <strain evidence="3">S2</strain>
        <tissue evidence="3">Leaf</tissue>
    </source>
</reference>
<dbReference type="EMBL" id="SMOL01000160">
    <property type="protein sequence ID" value="KAB2624658.1"/>
    <property type="molecule type" value="Genomic_DNA"/>
</dbReference>
<dbReference type="InterPro" id="IPR057670">
    <property type="entry name" value="SH3_retrovirus"/>
</dbReference>
<dbReference type="AlphaFoldDB" id="A0A5N5HAQ4"/>
<reference evidence="3 4" key="1">
    <citation type="submission" date="2019-09" db="EMBL/GenBank/DDBJ databases">
        <authorList>
            <person name="Ou C."/>
        </authorList>
    </citation>
    <scope>NUCLEOTIDE SEQUENCE [LARGE SCALE GENOMIC DNA]</scope>
    <source>
        <strain evidence="3">S2</strain>
        <tissue evidence="3">Leaf</tissue>
    </source>
</reference>
<evidence type="ECO:0000313" key="4">
    <source>
        <dbReference type="Proteomes" id="UP000327157"/>
    </source>
</evidence>
<feature type="domain" description="Retroviral polymerase SH3-like" evidence="2">
    <location>
        <begin position="60"/>
        <end position="118"/>
    </location>
</feature>
<name>A0A5N5HAQ4_9ROSA</name>
<organism evidence="3 4">
    <name type="scientific">Pyrus ussuriensis x Pyrus communis</name>
    <dbReference type="NCBI Taxonomy" id="2448454"/>
    <lineage>
        <taxon>Eukaryota</taxon>
        <taxon>Viridiplantae</taxon>
        <taxon>Streptophyta</taxon>
        <taxon>Embryophyta</taxon>
        <taxon>Tracheophyta</taxon>
        <taxon>Spermatophyta</taxon>
        <taxon>Magnoliopsida</taxon>
        <taxon>eudicotyledons</taxon>
        <taxon>Gunneridae</taxon>
        <taxon>Pentapetalae</taxon>
        <taxon>rosids</taxon>
        <taxon>fabids</taxon>
        <taxon>Rosales</taxon>
        <taxon>Rosaceae</taxon>
        <taxon>Amygdaloideae</taxon>
        <taxon>Maleae</taxon>
        <taxon>Pyrus</taxon>
    </lineage>
</organism>
<sequence length="250" mass="28372">MDMVRSMICRVHLPKYLWGDAVKTANYLLNRVPSKAVENTPFELWTGRRPSLNHLHVWGCKAEAKIYNPGSVKLDPKTTSCYFIGYAERSKGFRFYCSSNQGPKIVETQKAVFMEHNLDVDSGTNDNDFVFEEERDTDTTIEHAKTSYLETPTMASEIPMHMHNDTEASEIPMHMHNDTEAIEFPMHMHDDTNEVERNMNSEQGNNVGATPPIDNDVNINGVNESMDTEALNMQTQQGQNGGIVENQPWS</sequence>
<accession>A0A5N5HAQ4</accession>
<keyword evidence="4" id="KW-1185">Reference proteome</keyword>
<dbReference type="Pfam" id="PF25597">
    <property type="entry name" value="SH3_retrovirus"/>
    <property type="match status" value="1"/>
</dbReference>
<comment type="caution">
    <text evidence="3">The sequence shown here is derived from an EMBL/GenBank/DDBJ whole genome shotgun (WGS) entry which is preliminary data.</text>
</comment>
<dbReference type="OrthoDB" id="1166717at2759"/>
<proteinExistence type="predicted"/>
<dbReference type="PANTHER" id="PTHR42648">
    <property type="entry name" value="TRANSPOSASE, PUTATIVE-RELATED"/>
    <property type="match status" value="1"/>
</dbReference>